<sequence length="153" mass="16472">MEKLRTFLIFISQVLIASLLSFVVASLMHSQTTLSGLIDVGAKLSLNDKLTTVYYDFIGLLPVYGSIIFAGMLIAMPIASVIKRKLQISNRLIHCLAGAMAIVTILIAMHPILNVTLIAGARGTGGMLMQSIAGAIGGLAYAFMHEHNQKTRQ</sequence>
<dbReference type="EMBL" id="JAVRIE010000010">
    <property type="protein sequence ID" value="MDT0584335.1"/>
    <property type="molecule type" value="Genomic_DNA"/>
</dbReference>
<evidence type="ECO:0000256" key="1">
    <source>
        <dbReference type="SAM" id="Phobius"/>
    </source>
</evidence>
<dbReference type="AlphaFoldDB" id="A0AAW8R8S8"/>
<gene>
    <name evidence="2" type="ORF">RM544_17430</name>
</gene>
<evidence type="ECO:0000313" key="2">
    <source>
        <dbReference type="EMBL" id="MDT0584335.1"/>
    </source>
</evidence>
<accession>A0AAW8R8S8</accession>
<evidence type="ECO:0000313" key="3">
    <source>
        <dbReference type="Proteomes" id="UP001249020"/>
    </source>
</evidence>
<feature type="transmembrane region" description="Helical" evidence="1">
    <location>
        <begin position="7"/>
        <end position="28"/>
    </location>
</feature>
<comment type="caution">
    <text evidence="2">The sequence shown here is derived from an EMBL/GenBank/DDBJ whole genome shotgun (WGS) entry which is preliminary data.</text>
</comment>
<organism evidence="2 3">
    <name type="scientific">Brumicola blandensis</name>
    <dbReference type="NCBI Taxonomy" id="3075611"/>
    <lineage>
        <taxon>Bacteria</taxon>
        <taxon>Pseudomonadati</taxon>
        <taxon>Pseudomonadota</taxon>
        <taxon>Gammaproteobacteria</taxon>
        <taxon>Alteromonadales</taxon>
        <taxon>Alteromonadaceae</taxon>
        <taxon>Brumicola</taxon>
    </lineage>
</organism>
<dbReference type="Proteomes" id="UP001249020">
    <property type="component" value="Unassembled WGS sequence"/>
</dbReference>
<feature type="transmembrane region" description="Helical" evidence="1">
    <location>
        <begin position="57"/>
        <end position="80"/>
    </location>
</feature>
<feature type="transmembrane region" description="Helical" evidence="1">
    <location>
        <begin position="92"/>
        <end position="113"/>
    </location>
</feature>
<name>A0AAW8R8S8_9ALTE</name>
<keyword evidence="1" id="KW-0812">Transmembrane</keyword>
<protein>
    <submittedName>
        <fullName evidence="2">Uncharacterized protein</fullName>
    </submittedName>
</protein>
<proteinExistence type="predicted"/>
<feature type="transmembrane region" description="Helical" evidence="1">
    <location>
        <begin position="125"/>
        <end position="144"/>
    </location>
</feature>
<dbReference type="RefSeq" id="WP_311363105.1">
    <property type="nucleotide sequence ID" value="NZ_JAVRIE010000010.1"/>
</dbReference>
<keyword evidence="3" id="KW-1185">Reference proteome</keyword>
<keyword evidence="1" id="KW-1133">Transmembrane helix</keyword>
<keyword evidence="1" id="KW-0472">Membrane</keyword>
<reference evidence="2 3" key="1">
    <citation type="submission" date="2023-09" db="EMBL/GenBank/DDBJ databases">
        <authorList>
            <person name="Rey-Velasco X."/>
        </authorList>
    </citation>
    <scope>NUCLEOTIDE SEQUENCE [LARGE SCALE GENOMIC DNA]</scope>
    <source>
        <strain evidence="2 3">W409</strain>
    </source>
</reference>